<dbReference type="Pfam" id="PF00144">
    <property type="entry name" value="Beta-lactamase"/>
    <property type="match status" value="1"/>
</dbReference>
<accession>A0A1M4X811</accession>
<dbReference type="EC" id="3.5.2.6" evidence="5"/>
<keyword evidence="3 5" id="KW-0378">Hydrolase</keyword>
<evidence type="ECO:0000313" key="8">
    <source>
        <dbReference type="EMBL" id="SHE89551.1"/>
    </source>
</evidence>
<evidence type="ECO:0000256" key="4">
    <source>
        <dbReference type="ARBA" id="ARBA00023251"/>
    </source>
</evidence>
<gene>
    <name evidence="8" type="ORF">SAMN05443144_10450</name>
</gene>
<keyword evidence="6" id="KW-0732">Signal</keyword>
<evidence type="ECO:0000256" key="3">
    <source>
        <dbReference type="ARBA" id="ARBA00022801"/>
    </source>
</evidence>
<protein>
    <recommendedName>
        <fullName evidence="5">Beta-lactamase</fullName>
        <ecNumber evidence="5">3.5.2.6</ecNumber>
    </recommendedName>
</protein>
<dbReference type="InterPro" id="IPR001466">
    <property type="entry name" value="Beta-lactam-related"/>
</dbReference>
<evidence type="ECO:0000256" key="2">
    <source>
        <dbReference type="ARBA" id="ARBA00007840"/>
    </source>
</evidence>
<sequence length="369" mass="41472">MKQLLYFLILTFIISCGSVSNPEVAVNNLQRPPGVSEAQTDHIFNTLRYYPNQTQLSIASIDDTSAVFYGAIRAGDTLQTIDNKDSVFEIGSLSKVFTSTLLANLVHHNKLMLNQPIQAYLDFPLNDSLQVSFLELANHTSGLPRIPSGFIRESLWHMDNPYKDYNEKKLRDYMSNNMEPDHEPGSTFQYSNIGAGILGYVLTRIEGQSYEEMLQQKIFQPLEMQHSTTQRAFVNDKLVAGLSKRGKTASNWDLGAIPGAGAILSTSEDLVKFGQANFDRDNKIMKLQRQETFSIDNDRAMALGWFILKRDSTTKWYWHNGGTGGYRSSMVLDVDNRKGVIVLSNISAGHSHAAQIDSLSYSLLRELRK</sequence>
<dbReference type="GO" id="GO:0046677">
    <property type="term" value="P:response to antibiotic"/>
    <property type="evidence" value="ECO:0007669"/>
    <property type="project" value="UniProtKB-UniRule"/>
</dbReference>
<comment type="similarity">
    <text evidence="2 5">Belongs to the class-C beta-lactamase family.</text>
</comment>
<reference evidence="8 9" key="1">
    <citation type="submission" date="2016-11" db="EMBL/GenBank/DDBJ databases">
        <authorList>
            <person name="Jaros S."/>
            <person name="Januszkiewicz K."/>
            <person name="Wedrychowicz H."/>
        </authorList>
    </citation>
    <scope>NUCLEOTIDE SEQUENCE [LARGE SCALE GENOMIC DNA]</scope>
    <source>
        <strain evidence="8 9">DSM 21986</strain>
    </source>
</reference>
<feature type="domain" description="Beta-lactamase-related" evidence="7">
    <location>
        <begin position="83"/>
        <end position="351"/>
    </location>
</feature>
<evidence type="ECO:0000259" key="7">
    <source>
        <dbReference type="Pfam" id="PF00144"/>
    </source>
</evidence>
<dbReference type="GO" id="GO:0008800">
    <property type="term" value="F:beta-lactamase activity"/>
    <property type="evidence" value="ECO:0007669"/>
    <property type="project" value="UniProtKB-UniRule"/>
</dbReference>
<dbReference type="Proteomes" id="UP000184041">
    <property type="component" value="Unassembled WGS sequence"/>
</dbReference>
<evidence type="ECO:0000256" key="6">
    <source>
        <dbReference type="SAM" id="SignalP"/>
    </source>
</evidence>
<dbReference type="PANTHER" id="PTHR46825:SF8">
    <property type="entry name" value="BETA-LACTAMASE-RELATED"/>
    <property type="match status" value="1"/>
</dbReference>
<dbReference type="AlphaFoldDB" id="A0A1M4X811"/>
<dbReference type="InterPro" id="IPR012338">
    <property type="entry name" value="Beta-lactam/transpept-like"/>
</dbReference>
<dbReference type="InterPro" id="IPR001586">
    <property type="entry name" value="Beta-lactam_class-C_AS"/>
</dbReference>
<organism evidence="8 9">
    <name type="scientific">Fodinibius roseus</name>
    <dbReference type="NCBI Taxonomy" id="1194090"/>
    <lineage>
        <taxon>Bacteria</taxon>
        <taxon>Pseudomonadati</taxon>
        <taxon>Balneolota</taxon>
        <taxon>Balneolia</taxon>
        <taxon>Balneolales</taxon>
        <taxon>Balneolaceae</taxon>
        <taxon>Fodinibius</taxon>
    </lineage>
</organism>
<dbReference type="EMBL" id="FQUS01000004">
    <property type="protein sequence ID" value="SHE89551.1"/>
    <property type="molecule type" value="Genomic_DNA"/>
</dbReference>
<name>A0A1M4X811_9BACT</name>
<dbReference type="GO" id="GO:0017001">
    <property type="term" value="P:antibiotic catabolic process"/>
    <property type="evidence" value="ECO:0007669"/>
    <property type="project" value="InterPro"/>
</dbReference>
<dbReference type="PROSITE" id="PS51257">
    <property type="entry name" value="PROKAR_LIPOPROTEIN"/>
    <property type="match status" value="1"/>
</dbReference>
<evidence type="ECO:0000256" key="5">
    <source>
        <dbReference type="RuleBase" id="RU361140"/>
    </source>
</evidence>
<dbReference type="PROSITE" id="PS00336">
    <property type="entry name" value="BETA_LACTAMASE_C"/>
    <property type="match status" value="1"/>
</dbReference>
<dbReference type="STRING" id="1194090.SAMN05443144_10450"/>
<dbReference type="RefSeq" id="WP_073060015.1">
    <property type="nucleotide sequence ID" value="NZ_FQUS01000004.1"/>
</dbReference>
<evidence type="ECO:0000256" key="1">
    <source>
        <dbReference type="ARBA" id="ARBA00001526"/>
    </source>
</evidence>
<dbReference type="GO" id="GO:0030288">
    <property type="term" value="C:outer membrane-bounded periplasmic space"/>
    <property type="evidence" value="ECO:0007669"/>
    <property type="project" value="InterPro"/>
</dbReference>
<dbReference type="SUPFAM" id="SSF56601">
    <property type="entry name" value="beta-lactamase/transpeptidase-like"/>
    <property type="match status" value="1"/>
</dbReference>
<dbReference type="InterPro" id="IPR050491">
    <property type="entry name" value="AmpC-like"/>
</dbReference>
<feature type="chain" id="PRO_5012499757" description="Beta-lactamase" evidence="6">
    <location>
        <begin position="26"/>
        <end position="369"/>
    </location>
</feature>
<keyword evidence="9" id="KW-1185">Reference proteome</keyword>
<feature type="signal peptide" evidence="6">
    <location>
        <begin position="1"/>
        <end position="25"/>
    </location>
</feature>
<dbReference type="OrthoDB" id="9793489at2"/>
<keyword evidence="4 5" id="KW-0046">Antibiotic resistance</keyword>
<dbReference type="Gene3D" id="3.40.710.10">
    <property type="entry name" value="DD-peptidase/beta-lactamase superfamily"/>
    <property type="match status" value="1"/>
</dbReference>
<evidence type="ECO:0000313" key="9">
    <source>
        <dbReference type="Proteomes" id="UP000184041"/>
    </source>
</evidence>
<proteinExistence type="inferred from homology"/>
<dbReference type="PANTHER" id="PTHR46825">
    <property type="entry name" value="D-ALANYL-D-ALANINE-CARBOXYPEPTIDASE/ENDOPEPTIDASE AMPH"/>
    <property type="match status" value="1"/>
</dbReference>
<comment type="catalytic activity">
    <reaction evidence="1 5">
        <text>a beta-lactam + H2O = a substituted beta-amino acid</text>
        <dbReference type="Rhea" id="RHEA:20401"/>
        <dbReference type="ChEBI" id="CHEBI:15377"/>
        <dbReference type="ChEBI" id="CHEBI:35627"/>
        <dbReference type="ChEBI" id="CHEBI:140347"/>
        <dbReference type="EC" id="3.5.2.6"/>
    </reaction>
</comment>